<gene>
    <name evidence="1" type="ORF">O3P16_08580</name>
</gene>
<dbReference type="RefSeq" id="WP_407031187.1">
    <property type="nucleotide sequence ID" value="NZ_JAQGEF010000008.1"/>
</dbReference>
<reference evidence="1 2" key="1">
    <citation type="submission" date="2022-12" db="EMBL/GenBank/DDBJ databases">
        <title>Chitinophagaceae gen. sp. nov., a new member of the family Chitinophagaceae, isolated from soil in a chemical factory.</title>
        <authorList>
            <person name="Ke Z."/>
        </authorList>
    </citation>
    <scope>NUCLEOTIDE SEQUENCE [LARGE SCALE GENOMIC DNA]</scope>
    <source>
        <strain evidence="1 2">LY-5</strain>
    </source>
</reference>
<protein>
    <submittedName>
        <fullName evidence="1">Uncharacterized protein</fullName>
    </submittedName>
</protein>
<sequence>MLRNQMGKFMYKLYMWALYGLYMGFKWASTGRQQGCIRELVLKFLKGKQSAILIGYCYGVCNE</sequence>
<evidence type="ECO:0000313" key="1">
    <source>
        <dbReference type="EMBL" id="MDA3614862.1"/>
    </source>
</evidence>
<organism evidence="1 2">
    <name type="scientific">Polluticaenibacter yanchengensis</name>
    <dbReference type="NCBI Taxonomy" id="3014562"/>
    <lineage>
        <taxon>Bacteria</taxon>
        <taxon>Pseudomonadati</taxon>
        <taxon>Bacteroidota</taxon>
        <taxon>Chitinophagia</taxon>
        <taxon>Chitinophagales</taxon>
        <taxon>Chitinophagaceae</taxon>
        <taxon>Polluticaenibacter</taxon>
    </lineage>
</organism>
<dbReference type="EMBL" id="JAQGEF010000008">
    <property type="protein sequence ID" value="MDA3614862.1"/>
    <property type="molecule type" value="Genomic_DNA"/>
</dbReference>
<comment type="caution">
    <text evidence="1">The sequence shown here is derived from an EMBL/GenBank/DDBJ whole genome shotgun (WGS) entry which is preliminary data.</text>
</comment>
<name>A0ABT4UKL3_9BACT</name>
<dbReference type="Proteomes" id="UP001210231">
    <property type="component" value="Unassembled WGS sequence"/>
</dbReference>
<accession>A0ABT4UKL3</accession>
<keyword evidence="2" id="KW-1185">Reference proteome</keyword>
<evidence type="ECO:0000313" key="2">
    <source>
        <dbReference type="Proteomes" id="UP001210231"/>
    </source>
</evidence>
<proteinExistence type="predicted"/>